<dbReference type="EC" id="2.7.13.3" evidence="3"/>
<keyword evidence="6 11" id="KW-0812">Transmembrane</keyword>
<dbReference type="PRINTS" id="PR00344">
    <property type="entry name" value="BCTRLSENSOR"/>
</dbReference>
<dbReference type="GO" id="GO:0000155">
    <property type="term" value="F:phosphorelay sensor kinase activity"/>
    <property type="evidence" value="ECO:0007669"/>
    <property type="project" value="InterPro"/>
</dbReference>
<keyword evidence="4" id="KW-0597">Phosphoprotein</keyword>
<dbReference type="InterPro" id="IPR036890">
    <property type="entry name" value="HATPase_C_sf"/>
</dbReference>
<evidence type="ECO:0000256" key="4">
    <source>
        <dbReference type="ARBA" id="ARBA00022553"/>
    </source>
</evidence>
<evidence type="ECO:0000256" key="3">
    <source>
        <dbReference type="ARBA" id="ARBA00012438"/>
    </source>
</evidence>
<dbReference type="GO" id="GO:0005886">
    <property type="term" value="C:plasma membrane"/>
    <property type="evidence" value="ECO:0007669"/>
    <property type="project" value="TreeGrafter"/>
</dbReference>
<evidence type="ECO:0000313" key="14">
    <source>
        <dbReference type="EMBL" id="SHG36284.1"/>
    </source>
</evidence>
<sequence length="482" mass="55375">MANISSFFNRLSISKKLAFWYGLSLFLMLSLFGYFLYETFHQSIHHNYDRHLRFEAEQLLSHINTTGDTLSIDLSEYSRNEALKSGIEYGTYVRLYNENGSLIYQSPNYTEVDQPLETDIPDSPQEHSFSSQWQDLPARTLFYPIKDNDGKFCGWLEVTGFEWTLHEELNRFRRYIIILIAISVAFSILGGYWLSRRALSPVASIIEAAKNISATDLDNRIPVNYQVRDELTDLAETFNIMLNRLQKGFEREKRFTSDAAHELMTPLSSLRSEAEIMLRKPRSEEEYRETIDRMLTEVRRMSKMVNLLLQLSRVESVHRSKPEVINISRITEVVAGEYEKKACKKDITMEVTIDSELYIRAHGAYIEEVITNLLENALKYTPEAGNVNLQLQRSSGKAVLHTIDSGIGFDEKTQKHLFERFYRATQQEVQEQPGSGLGLPLVKAIVKLYEGRIRAYSDGPGKGSTFVVELPLVDPPQPLPMP</sequence>
<evidence type="ECO:0000313" key="15">
    <source>
        <dbReference type="Proteomes" id="UP000184041"/>
    </source>
</evidence>
<name>A0A1M5J6S8_9BACT</name>
<dbReference type="Gene3D" id="1.10.287.130">
    <property type="match status" value="1"/>
</dbReference>
<gene>
    <name evidence="14" type="ORF">SAMN05443144_1262</name>
</gene>
<dbReference type="CDD" id="cd00075">
    <property type="entry name" value="HATPase"/>
    <property type="match status" value="1"/>
</dbReference>
<evidence type="ECO:0000256" key="8">
    <source>
        <dbReference type="ARBA" id="ARBA00022989"/>
    </source>
</evidence>
<dbReference type="PANTHER" id="PTHR45436:SF15">
    <property type="entry name" value="SENSOR HISTIDINE KINASE CUSS"/>
    <property type="match status" value="1"/>
</dbReference>
<evidence type="ECO:0000256" key="6">
    <source>
        <dbReference type="ARBA" id="ARBA00022692"/>
    </source>
</evidence>
<evidence type="ECO:0000256" key="5">
    <source>
        <dbReference type="ARBA" id="ARBA00022679"/>
    </source>
</evidence>
<dbReference type="SUPFAM" id="SSF55874">
    <property type="entry name" value="ATPase domain of HSP90 chaperone/DNA topoisomerase II/histidine kinase"/>
    <property type="match status" value="1"/>
</dbReference>
<evidence type="ECO:0000259" key="13">
    <source>
        <dbReference type="PROSITE" id="PS50885"/>
    </source>
</evidence>
<dbReference type="Gene3D" id="6.10.340.10">
    <property type="match status" value="1"/>
</dbReference>
<dbReference type="InterPro" id="IPR003660">
    <property type="entry name" value="HAMP_dom"/>
</dbReference>
<dbReference type="PANTHER" id="PTHR45436">
    <property type="entry name" value="SENSOR HISTIDINE KINASE YKOH"/>
    <property type="match status" value="1"/>
</dbReference>
<protein>
    <recommendedName>
        <fullName evidence="3">histidine kinase</fullName>
        <ecNumber evidence="3">2.7.13.3</ecNumber>
    </recommendedName>
</protein>
<reference evidence="14 15" key="1">
    <citation type="submission" date="2016-11" db="EMBL/GenBank/DDBJ databases">
        <authorList>
            <person name="Jaros S."/>
            <person name="Januszkiewicz K."/>
            <person name="Wedrychowicz H."/>
        </authorList>
    </citation>
    <scope>NUCLEOTIDE SEQUENCE [LARGE SCALE GENOMIC DNA]</scope>
    <source>
        <strain evidence="14 15">DSM 21986</strain>
    </source>
</reference>
<comment type="subcellular location">
    <subcellularLocation>
        <location evidence="2">Membrane</location>
        <topology evidence="2">Multi-pass membrane protein</topology>
    </subcellularLocation>
</comment>
<dbReference type="PROSITE" id="PS50885">
    <property type="entry name" value="HAMP"/>
    <property type="match status" value="1"/>
</dbReference>
<dbReference type="AlphaFoldDB" id="A0A1M5J6S8"/>
<feature type="transmembrane region" description="Helical" evidence="11">
    <location>
        <begin position="18"/>
        <end position="37"/>
    </location>
</feature>
<dbReference type="InterPro" id="IPR003661">
    <property type="entry name" value="HisK_dim/P_dom"/>
</dbReference>
<evidence type="ECO:0000256" key="7">
    <source>
        <dbReference type="ARBA" id="ARBA00022777"/>
    </source>
</evidence>
<evidence type="ECO:0000259" key="12">
    <source>
        <dbReference type="PROSITE" id="PS50109"/>
    </source>
</evidence>
<comment type="catalytic activity">
    <reaction evidence="1">
        <text>ATP + protein L-histidine = ADP + protein N-phospho-L-histidine.</text>
        <dbReference type="EC" id="2.7.13.3"/>
    </reaction>
</comment>
<dbReference type="CDD" id="cd06225">
    <property type="entry name" value="HAMP"/>
    <property type="match status" value="1"/>
</dbReference>
<dbReference type="Pfam" id="PF00512">
    <property type="entry name" value="HisKA"/>
    <property type="match status" value="1"/>
</dbReference>
<dbReference type="InterPro" id="IPR003594">
    <property type="entry name" value="HATPase_dom"/>
</dbReference>
<dbReference type="EMBL" id="FQUS01000026">
    <property type="protein sequence ID" value="SHG36284.1"/>
    <property type="molecule type" value="Genomic_DNA"/>
</dbReference>
<feature type="transmembrane region" description="Helical" evidence="11">
    <location>
        <begin position="175"/>
        <end position="194"/>
    </location>
</feature>
<proteinExistence type="predicted"/>
<evidence type="ECO:0000256" key="2">
    <source>
        <dbReference type="ARBA" id="ARBA00004141"/>
    </source>
</evidence>
<organism evidence="14 15">
    <name type="scientific">Fodinibius roseus</name>
    <dbReference type="NCBI Taxonomy" id="1194090"/>
    <lineage>
        <taxon>Bacteria</taxon>
        <taxon>Pseudomonadati</taxon>
        <taxon>Balneolota</taxon>
        <taxon>Balneolia</taxon>
        <taxon>Balneolales</taxon>
        <taxon>Balneolaceae</taxon>
        <taxon>Fodinibius</taxon>
    </lineage>
</organism>
<keyword evidence="5" id="KW-0808">Transferase</keyword>
<evidence type="ECO:0000256" key="1">
    <source>
        <dbReference type="ARBA" id="ARBA00000085"/>
    </source>
</evidence>
<dbReference type="SUPFAM" id="SSF158472">
    <property type="entry name" value="HAMP domain-like"/>
    <property type="match status" value="1"/>
</dbReference>
<dbReference type="SMART" id="SM00387">
    <property type="entry name" value="HATPase_c"/>
    <property type="match status" value="1"/>
</dbReference>
<dbReference type="PROSITE" id="PS50109">
    <property type="entry name" value="HIS_KIN"/>
    <property type="match status" value="1"/>
</dbReference>
<accession>A0A1M5J6S8</accession>
<dbReference type="Gene3D" id="3.30.565.10">
    <property type="entry name" value="Histidine kinase-like ATPase, C-terminal domain"/>
    <property type="match status" value="1"/>
</dbReference>
<dbReference type="SMART" id="SM00388">
    <property type="entry name" value="HisKA"/>
    <property type="match status" value="1"/>
</dbReference>
<dbReference type="RefSeq" id="WP_073067703.1">
    <property type="nucleotide sequence ID" value="NZ_FQUS01000026.1"/>
</dbReference>
<keyword evidence="10 11" id="KW-0472">Membrane</keyword>
<dbReference type="InterPro" id="IPR004358">
    <property type="entry name" value="Sig_transdc_His_kin-like_C"/>
</dbReference>
<dbReference type="SUPFAM" id="SSF47384">
    <property type="entry name" value="Homodimeric domain of signal transducing histidine kinase"/>
    <property type="match status" value="1"/>
</dbReference>
<dbReference type="InterPro" id="IPR005467">
    <property type="entry name" value="His_kinase_dom"/>
</dbReference>
<evidence type="ECO:0000256" key="9">
    <source>
        <dbReference type="ARBA" id="ARBA00023012"/>
    </source>
</evidence>
<dbReference type="Pfam" id="PF02518">
    <property type="entry name" value="HATPase_c"/>
    <property type="match status" value="1"/>
</dbReference>
<dbReference type="Proteomes" id="UP000184041">
    <property type="component" value="Unassembled WGS sequence"/>
</dbReference>
<evidence type="ECO:0000256" key="11">
    <source>
        <dbReference type="SAM" id="Phobius"/>
    </source>
</evidence>
<dbReference type="CDD" id="cd00082">
    <property type="entry name" value="HisKA"/>
    <property type="match status" value="1"/>
</dbReference>
<dbReference type="FunFam" id="3.30.565.10:FF:000006">
    <property type="entry name" value="Sensor histidine kinase WalK"/>
    <property type="match status" value="1"/>
</dbReference>
<keyword evidence="8 11" id="KW-1133">Transmembrane helix</keyword>
<keyword evidence="9" id="KW-0902">Two-component regulatory system</keyword>
<dbReference type="STRING" id="1194090.SAMN05443144_1262"/>
<dbReference type="SMART" id="SM00304">
    <property type="entry name" value="HAMP"/>
    <property type="match status" value="1"/>
</dbReference>
<dbReference type="FunFam" id="1.10.287.130:FF:000001">
    <property type="entry name" value="Two-component sensor histidine kinase"/>
    <property type="match status" value="1"/>
</dbReference>
<dbReference type="InterPro" id="IPR050428">
    <property type="entry name" value="TCS_sensor_his_kinase"/>
</dbReference>
<evidence type="ECO:0000256" key="10">
    <source>
        <dbReference type="ARBA" id="ARBA00023136"/>
    </source>
</evidence>
<dbReference type="Pfam" id="PF00672">
    <property type="entry name" value="HAMP"/>
    <property type="match status" value="1"/>
</dbReference>
<keyword evidence="15" id="KW-1185">Reference proteome</keyword>
<dbReference type="InterPro" id="IPR036097">
    <property type="entry name" value="HisK_dim/P_sf"/>
</dbReference>
<feature type="domain" description="Histidine kinase" evidence="12">
    <location>
        <begin position="258"/>
        <end position="474"/>
    </location>
</feature>
<feature type="domain" description="HAMP" evidence="13">
    <location>
        <begin position="196"/>
        <end position="250"/>
    </location>
</feature>
<keyword evidence="7 14" id="KW-0418">Kinase</keyword>